<organism evidence="3 4">
    <name type="scientific">Acidovorax kalamii</name>
    <dbReference type="NCBI Taxonomy" id="2004485"/>
    <lineage>
        <taxon>Bacteria</taxon>
        <taxon>Pseudomonadati</taxon>
        <taxon>Pseudomonadota</taxon>
        <taxon>Betaproteobacteria</taxon>
        <taxon>Burkholderiales</taxon>
        <taxon>Comamonadaceae</taxon>
        <taxon>Acidovorax</taxon>
    </lineage>
</organism>
<dbReference type="Pfam" id="PF13362">
    <property type="entry name" value="Toprim_3"/>
    <property type="match status" value="1"/>
</dbReference>
<dbReference type="CDD" id="cd01029">
    <property type="entry name" value="TOPRIM_primases"/>
    <property type="match status" value="1"/>
</dbReference>
<gene>
    <name evidence="3" type="ORF">CBY09_18040</name>
</gene>
<dbReference type="SMART" id="SM00493">
    <property type="entry name" value="TOPRIM"/>
    <property type="match status" value="1"/>
</dbReference>
<dbReference type="Pfam" id="PF06048">
    <property type="entry name" value="DUF927"/>
    <property type="match status" value="1"/>
</dbReference>
<feature type="compositionally biased region" description="Basic and acidic residues" evidence="1">
    <location>
        <begin position="370"/>
        <end position="381"/>
    </location>
</feature>
<dbReference type="Pfam" id="PF08707">
    <property type="entry name" value="PriCT_2"/>
    <property type="match status" value="1"/>
</dbReference>
<accession>A0A235EIW1</accession>
<name>A0A235EIW1_9BURK</name>
<protein>
    <recommendedName>
        <fullName evidence="2">Toprim domain-containing protein</fullName>
    </recommendedName>
</protein>
<feature type="region of interest" description="Disordered" evidence="1">
    <location>
        <begin position="338"/>
        <end position="403"/>
    </location>
</feature>
<feature type="compositionally biased region" description="Low complexity" evidence="1">
    <location>
        <begin position="338"/>
        <end position="347"/>
    </location>
</feature>
<dbReference type="PROSITE" id="PS50880">
    <property type="entry name" value="TOPRIM"/>
    <property type="match status" value="1"/>
</dbReference>
<evidence type="ECO:0000313" key="4">
    <source>
        <dbReference type="Proteomes" id="UP000215441"/>
    </source>
</evidence>
<dbReference type="InterPro" id="IPR006171">
    <property type="entry name" value="TOPRIM_dom"/>
</dbReference>
<reference evidence="3 4" key="1">
    <citation type="submission" date="2017-07" db="EMBL/GenBank/DDBJ databases">
        <title>Acidovorax KNDSW TSA 6 genome sequence and assembly.</title>
        <authorList>
            <person name="Mayilraj S."/>
        </authorList>
    </citation>
    <scope>NUCLEOTIDE SEQUENCE [LARGE SCALE GENOMIC DNA]</scope>
    <source>
        <strain evidence="3 4">KNDSW-TSA6</strain>
    </source>
</reference>
<dbReference type="RefSeq" id="WP_094290954.1">
    <property type="nucleotide sequence ID" value="NZ_NOIG01000011.1"/>
</dbReference>
<dbReference type="OrthoDB" id="784829at2"/>
<evidence type="ECO:0000259" key="2">
    <source>
        <dbReference type="PROSITE" id="PS50880"/>
    </source>
</evidence>
<evidence type="ECO:0000256" key="1">
    <source>
        <dbReference type="SAM" id="MobiDB-lite"/>
    </source>
</evidence>
<proteinExistence type="predicted"/>
<dbReference type="GO" id="GO:0016817">
    <property type="term" value="F:hydrolase activity, acting on acid anhydrides"/>
    <property type="evidence" value="ECO:0007669"/>
    <property type="project" value="InterPro"/>
</dbReference>
<dbReference type="InterPro" id="IPR014819">
    <property type="entry name" value="PriCT_2"/>
</dbReference>
<sequence length="970" mass="103533">MLTPTPELIRAALAHIPASLAREEWARVGMAIKSEFPDATGQDLFEVWSATADGHDPRATRSTWRSIKAGGGVGIGTLLHLAKEHGFVLPKASEAPAAPSPEVLAQRERERVDRQRAEQARQQAAHVAAAADAVAQWDAASDTGASLYLARKDVQAHGVRFAADGCVLVPLRDAAGALWNLQRIAPERPADGTDKLFLKGGRKSGLWHWCGDPVGASVLLVAEGYATAASLHQATGHPVAVAFDAGNLAHVAKALRQQHRAALLVLCGDDDRATEARTGTNTGRVKAEAAARSVRGLAVFPEGLPDGGSDFNDMHQAQGLQAVGACVEAAIAAHQAEQAERAQQAAQDTIAGKAGTRAPREPQGSAGGHGGDHEPPSDGRPFDPFTVNDSGVWHAGVDKEGQPKAPQWVCSRLDVQALTRDQDGAGWGYLLAFADPLGKPKQWAMPARMLSGDGGEYRAALLNMGLRIAPSPAARNLLTQYIQTRQPGEFASCTDRIGWHGRAFVLPHETIGDDAERIVFQSESQMENTFRVKHDAAAWRDRIGALCVGNSRLVFAVACAFAGPLLRPAGMESGGFHIRGDSSSGKTTALRLAASVYGGSSYMQRWRTTDNALEAIAAQHCDSLLILDELAQVEGKVAGECAYMLANEQSKARATRNGAPRARLSWRLLFLSAGELGLADHMAEGMKRTRTGQEVRMADIPADAGKGLGAFENLHDFAGGATFSSHLAREAQVCHGAPGRAFVEWACAHADSLPKRLRTAVHTLAREWIPHGASGQVERVGARFALVGVAGELATEAGLTGWPAGESARGARACFDAWLAARGGAGNGEVVAMLRAVRRFLETHGDGRFAMWHRAADDHAPKTLQRAGVRRMLNADGEPIKSDPEHQREYGERMPALLGEGVSFEYFVLAETFKAEICQGFDHVAVCRVLAAHGCLTVKESDRYTVSTKLPGIGKVRCYQIPPAIFELDL</sequence>
<evidence type="ECO:0000313" key="3">
    <source>
        <dbReference type="EMBL" id="OYD48723.1"/>
    </source>
</evidence>
<feature type="domain" description="Toprim" evidence="2">
    <location>
        <begin position="217"/>
        <end position="305"/>
    </location>
</feature>
<dbReference type="InterPro" id="IPR034154">
    <property type="entry name" value="TOPRIM_DnaG/twinkle"/>
</dbReference>
<comment type="caution">
    <text evidence="3">The sequence shown here is derived from an EMBL/GenBank/DDBJ whole genome shotgun (WGS) entry which is preliminary data.</text>
</comment>
<dbReference type="Proteomes" id="UP000215441">
    <property type="component" value="Unassembled WGS sequence"/>
</dbReference>
<dbReference type="InterPro" id="IPR009270">
    <property type="entry name" value="DUF927"/>
</dbReference>
<dbReference type="AlphaFoldDB" id="A0A235EIW1"/>
<keyword evidence="4" id="KW-1185">Reference proteome</keyword>
<dbReference type="EMBL" id="NOIG01000011">
    <property type="protein sequence ID" value="OYD48723.1"/>
    <property type="molecule type" value="Genomic_DNA"/>
</dbReference>